<evidence type="ECO:0000259" key="2">
    <source>
        <dbReference type="PROSITE" id="PS50011"/>
    </source>
</evidence>
<organism evidence="3 4">
    <name type="scientific">Lentinus brumalis</name>
    <dbReference type="NCBI Taxonomy" id="2498619"/>
    <lineage>
        <taxon>Eukaryota</taxon>
        <taxon>Fungi</taxon>
        <taxon>Dikarya</taxon>
        <taxon>Basidiomycota</taxon>
        <taxon>Agaricomycotina</taxon>
        <taxon>Agaricomycetes</taxon>
        <taxon>Polyporales</taxon>
        <taxon>Polyporaceae</taxon>
        <taxon>Lentinus</taxon>
    </lineage>
</organism>
<feature type="region of interest" description="Disordered" evidence="1">
    <location>
        <begin position="398"/>
        <end position="434"/>
    </location>
</feature>
<dbReference type="PROSITE" id="PS50011">
    <property type="entry name" value="PROTEIN_KINASE_DOM"/>
    <property type="match status" value="1"/>
</dbReference>
<evidence type="ECO:0000256" key="1">
    <source>
        <dbReference type="SAM" id="MobiDB-lite"/>
    </source>
</evidence>
<dbReference type="Proteomes" id="UP000256964">
    <property type="component" value="Unassembled WGS sequence"/>
</dbReference>
<dbReference type="SUPFAM" id="SSF56112">
    <property type="entry name" value="Protein kinase-like (PK-like)"/>
    <property type="match status" value="1"/>
</dbReference>
<feature type="compositionally biased region" description="Low complexity" evidence="1">
    <location>
        <begin position="412"/>
        <end position="421"/>
    </location>
</feature>
<dbReference type="EMBL" id="KZ857383">
    <property type="protein sequence ID" value="RDX54885.1"/>
    <property type="molecule type" value="Genomic_DNA"/>
</dbReference>
<dbReference type="STRING" id="139420.A0A371DQT3"/>
<dbReference type="Gene3D" id="1.10.510.10">
    <property type="entry name" value="Transferase(Phosphotransferase) domain 1"/>
    <property type="match status" value="1"/>
</dbReference>
<gene>
    <name evidence="3" type="ORF">OH76DRAFT_1552169</name>
</gene>
<sequence length="468" mass="53434">MQLSVFSNPSESSFTLFLPHPGLAMSQPRTDPAKRGLLSEREIYWRERHDWLKERGFELRPRFRPGWTPSWKGTNRTIISCEDGMRLMHTQVIDAVRTKDGEMVAIKQIDKSDHPHEVEIGRYFTEPPLSDDSHNHCIPYLEVLQDPHVPDIKLVVMPLLREYNDPPFATVGEAVEFFHQVFEGLQFMHEHHVAHRYVVAATVRRLALRRTRTRDIMTLNIMMDSKPILPDMFHPTATQKTRDFRSYVQPYTRTARPVRYYLTDFGLSRRYSPNDANPLEVPIFGGDKSVPEFQKDPYSPANPFRTDVYYMGNLVREDFLQVYKNLMFMEPLVALMVQDAPEARPTMDAVVSEFKSITSKLGSFCLRSRLVERRDGAFTNFVKTVHHTAFRTIPHILTRRPARPTPKSSTSLAAAPANLPHPARDVQGEPIPSTVAASPAVAVSLRTPPIVEAPSYPPNDASPDPPTE</sequence>
<evidence type="ECO:0000313" key="3">
    <source>
        <dbReference type="EMBL" id="RDX54885.1"/>
    </source>
</evidence>
<evidence type="ECO:0000313" key="4">
    <source>
        <dbReference type="Proteomes" id="UP000256964"/>
    </source>
</evidence>
<dbReference type="OrthoDB" id="5987198at2759"/>
<dbReference type="InterPro" id="IPR000719">
    <property type="entry name" value="Prot_kinase_dom"/>
</dbReference>
<feature type="region of interest" description="Disordered" evidence="1">
    <location>
        <begin position="447"/>
        <end position="468"/>
    </location>
</feature>
<name>A0A371DQT3_9APHY</name>
<accession>A0A371DQT3</accession>
<dbReference type="GO" id="GO:0005524">
    <property type="term" value="F:ATP binding"/>
    <property type="evidence" value="ECO:0007669"/>
    <property type="project" value="InterPro"/>
</dbReference>
<feature type="domain" description="Protein kinase" evidence="2">
    <location>
        <begin position="57"/>
        <end position="390"/>
    </location>
</feature>
<keyword evidence="4" id="KW-1185">Reference proteome</keyword>
<protein>
    <recommendedName>
        <fullName evidence="2">Protein kinase domain-containing protein</fullName>
    </recommendedName>
</protein>
<proteinExistence type="predicted"/>
<dbReference type="InterPro" id="IPR011009">
    <property type="entry name" value="Kinase-like_dom_sf"/>
</dbReference>
<reference evidence="3 4" key="1">
    <citation type="journal article" date="2018" name="Biotechnol. Biofuels">
        <title>Integrative visual omics of the white-rot fungus Polyporus brumalis exposes the biotechnological potential of its oxidative enzymes for delignifying raw plant biomass.</title>
        <authorList>
            <person name="Miyauchi S."/>
            <person name="Rancon A."/>
            <person name="Drula E."/>
            <person name="Hage H."/>
            <person name="Chaduli D."/>
            <person name="Favel A."/>
            <person name="Grisel S."/>
            <person name="Henrissat B."/>
            <person name="Herpoel-Gimbert I."/>
            <person name="Ruiz-Duenas F.J."/>
            <person name="Chevret D."/>
            <person name="Hainaut M."/>
            <person name="Lin J."/>
            <person name="Wang M."/>
            <person name="Pangilinan J."/>
            <person name="Lipzen A."/>
            <person name="Lesage-Meessen L."/>
            <person name="Navarro D."/>
            <person name="Riley R."/>
            <person name="Grigoriev I.V."/>
            <person name="Zhou S."/>
            <person name="Raouche S."/>
            <person name="Rosso M.N."/>
        </authorList>
    </citation>
    <scope>NUCLEOTIDE SEQUENCE [LARGE SCALE GENOMIC DNA]</scope>
    <source>
        <strain evidence="3 4">BRFM 1820</strain>
    </source>
</reference>
<dbReference type="SMART" id="SM00220">
    <property type="entry name" value="S_TKc"/>
    <property type="match status" value="1"/>
</dbReference>
<dbReference type="GO" id="GO:0004672">
    <property type="term" value="F:protein kinase activity"/>
    <property type="evidence" value="ECO:0007669"/>
    <property type="project" value="InterPro"/>
</dbReference>
<dbReference type="AlphaFoldDB" id="A0A371DQT3"/>